<reference evidence="10" key="2">
    <citation type="submission" date="2020-05" db="UniProtKB">
        <authorList>
            <consortium name="EnsemblMetazoa"/>
        </authorList>
    </citation>
    <scope>IDENTIFICATION</scope>
    <source>
        <strain evidence="10">FAR1</strain>
    </source>
</reference>
<evidence type="ECO:0000256" key="6">
    <source>
        <dbReference type="ARBA" id="ARBA00023170"/>
    </source>
</evidence>
<feature type="chain" id="PRO_5008133211" description="Ionotropic glutamate receptor L-glutamate and glycine-binding domain-containing protein" evidence="9">
    <location>
        <begin position="25"/>
        <end position="670"/>
    </location>
</feature>
<dbReference type="Gene3D" id="3.40.190.10">
    <property type="entry name" value="Periplasmic binding protein-like II"/>
    <property type="match status" value="1"/>
</dbReference>
<evidence type="ECO:0000256" key="8">
    <source>
        <dbReference type="SAM" id="Phobius"/>
    </source>
</evidence>
<reference evidence="11" key="1">
    <citation type="submission" date="2014-01" db="EMBL/GenBank/DDBJ databases">
        <title>The Genome Sequence of Anopheles farauti FAR1 (V2).</title>
        <authorList>
            <consortium name="The Broad Institute Genomics Platform"/>
            <person name="Neafsey D.E."/>
            <person name="Besansky N."/>
            <person name="Howell P."/>
            <person name="Walton C."/>
            <person name="Young S.K."/>
            <person name="Zeng Q."/>
            <person name="Gargeya S."/>
            <person name="Fitzgerald M."/>
            <person name="Haas B."/>
            <person name="Abouelleil A."/>
            <person name="Allen A.W."/>
            <person name="Alvarado L."/>
            <person name="Arachchi H.M."/>
            <person name="Berlin A.M."/>
            <person name="Chapman S.B."/>
            <person name="Gainer-Dewar J."/>
            <person name="Goldberg J."/>
            <person name="Griggs A."/>
            <person name="Gujja S."/>
            <person name="Hansen M."/>
            <person name="Howarth C."/>
            <person name="Imamovic A."/>
            <person name="Ireland A."/>
            <person name="Larimer J."/>
            <person name="McCowan C."/>
            <person name="Murphy C."/>
            <person name="Pearson M."/>
            <person name="Poon T.W."/>
            <person name="Priest M."/>
            <person name="Roberts A."/>
            <person name="Saif S."/>
            <person name="Shea T."/>
            <person name="Sisk P."/>
            <person name="Sykes S."/>
            <person name="Wortman J."/>
            <person name="Nusbaum C."/>
            <person name="Birren B."/>
        </authorList>
    </citation>
    <scope>NUCLEOTIDE SEQUENCE [LARGE SCALE GENOMIC DNA]</scope>
    <source>
        <strain evidence="11">FAR1</strain>
    </source>
</reference>
<sequence length="670" mass="76391">MCWTLARLMLSAGACWISFAPCAALLAPPDLPAYNARLEDTRVAAIFATINHIDVVNSAERWPERELLRRLLQHRTVRWYNTTPSTRCSVSDEDNMAADAEDDAGSSECYALEGRSDSRLHWEENRTGGYIIYGDLTELTHYACLFEPTGTYLLLANTGDTQSPFERTWLLQLLRRIWFRRGVYRVYVQSTDALYAYDPFRVPENTPEYGALVELGYGEALPRGPPNDFAGYPVRIEVFRSVYSNPVEDGPKTAPLAYTGVDVTARNVFCQALNASVLDVPADRDLFGDRQPNGSFTGALGRLIRRDVDIVFTGFFVKDYSTRAIDFTAGLYSDAVCCLVRKARRIPEALLPLYIFPGDIWALLGLLGLLCACVWCALRWFVAGQVRSTRFWSRQHRLAVLFNLPRRLRHASHRRLMLQLYIDAFMLLVSAPYLRFTRSGVERLFLTGLLMVSLIFVSLYQSGLSSVFFNPLYYPDIRTLQQLEETGMEIPVKYRGFIDDVFAVNYSRLMDSLRGRMRHLQVKESMLARVARLGNIATVTRKTTLALDNAIYLTTRQLHMVPECPRTYMLAYVTPHRSVFGERFNKILLRMVGGGLVDHWIDEARYEWTLRNWRVVQEMLESNFKILTVLDMQFAFYVLAIGLSLSVGAIGVELVRFRRAHKGGKAHIIS</sequence>
<dbReference type="InterPro" id="IPR052192">
    <property type="entry name" value="Insect_Ionotropic_Sensory_Rcpt"/>
</dbReference>
<dbReference type="Proteomes" id="UP000075886">
    <property type="component" value="Unassembled WGS sequence"/>
</dbReference>
<dbReference type="VEuPathDB" id="VectorBase:AFAF014360"/>
<evidence type="ECO:0000256" key="5">
    <source>
        <dbReference type="ARBA" id="ARBA00023136"/>
    </source>
</evidence>
<keyword evidence="9" id="KW-0732">Signal</keyword>
<dbReference type="PANTHER" id="PTHR42643">
    <property type="entry name" value="IONOTROPIC RECEPTOR 20A-RELATED"/>
    <property type="match status" value="1"/>
</dbReference>
<evidence type="ECO:0000256" key="4">
    <source>
        <dbReference type="ARBA" id="ARBA00022989"/>
    </source>
</evidence>
<name>A0A182QPN2_9DIPT</name>
<evidence type="ECO:0008006" key="12">
    <source>
        <dbReference type="Google" id="ProtNLM"/>
    </source>
</evidence>
<dbReference type="EMBL" id="AXCN02001308">
    <property type="status" value="NOT_ANNOTATED_CDS"/>
    <property type="molecule type" value="Genomic_DNA"/>
</dbReference>
<feature type="transmembrane region" description="Helical" evidence="8">
    <location>
        <begin position="634"/>
        <end position="652"/>
    </location>
</feature>
<evidence type="ECO:0000313" key="10">
    <source>
        <dbReference type="EnsemblMetazoa" id="AFAF014360-PA"/>
    </source>
</evidence>
<protein>
    <recommendedName>
        <fullName evidence="12">Ionotropic glutamate receptor L-glutamate and glycine-binding domain-containing protein</fullName>
    </recommendedName>
</protein>
<evidence type="ECO:0000256" key="2">
    <source>
        <dbReference type="ARBA" id="ARBA00022475"/>
    </source>
</evidence>
<feature type="signal peptide" evidence="9">
    <location>
        <begin position="1"/>
        <end position="24"/>
    </location>
</feature>
<evidence type="ECO:0000256" key="3">
    <source>
        <dbReference type="ARBA" id="ARBA00022692"/>
    </source>
</evidence>
<proteinExistence type="predicted"/>
<feature type="transmembrane region" description="Helical" evidence="8">
    <location>
        <begin position="360"/>
        <end position="382"/>
    </location>
</feature>
<keyword evidence="7" id="KW-0325">Glycoprotein</keyword>
<accession>A0A182QPN2</accession>
<keyword evidence="5 8" id="KW-0472">Membrane</keyword>
<comment type="subcellular location">
    <subcellularLocation>
        <location evidence="1">Cell membrane</location>
        <topology evidence="1">Multi-pass membrane protein</topology>
    </subcellularLocation>
</comment>
<dbReference type="EnsemblMetazoa" id="AFAF014360-RA">
    <property type="protein sequence ID" value="AFAF014360-PA"/>
    <property type="gene ID" value="AFAF014360"/>
</dbReference>
<keyword evidence="4 8" id="KW-1133">Transmembrane helix</keyword>
<keyword evidence="11" id="KW-1185">Reference proteome</keyword>
<evidence type="ECO:0000313" key="11">
    <source>
        <dbReference type="Proteomes" id="UP000075886"/>
    </source>
</evidence>
<evidence type="ECO:0000256" key="7">
    <source>
        <dbReference type="ARBA" id="ARBA00023180"/>
    </source>
</evidence>
<dbReference type="GO" id="GO:0005886">
    <property type="term" value="C:plasma membrane"/>
    <property type="evidence" value="ECO:0007669"/>
    <property type="project" value="UniProtKB-SubCell"/>
</dbReference>
<dbReference type="PANTHER" id="PTHR42643:SF38">
    <property type="entry name" value="IONOTROPIC RECEPTOR 100A"/>
    <property type="match status" value="1"/>
</dbReference>
<evidence type="ECO:0000256" key="1">
    <source>
        <dbReference type="ARBA" id="ARBA00004651"/>
    </source>
</evidence>
<dbReference type="SUPFAM" id="SSF53850">
    <property type="entry name" value="Periplasmic binding protein-like II"/>
    <property type="match status" value="1"/>
</dbReference>
<keyword evidence="6" id="KW-0675">Receptor</keyword>
<dbReference type="AlphaFoldDB" id="A0A182QPN2"/>
<organism evidence="10 11">
    <name type="scientific">Anopheles farauti</name>
    <dbReference type="NCBI Taxonomy" id="69004"/>
    <lineage>
        <taxon>Eukaryota</taxon>
        <taxon>Metazoa</taxon>
        <taxon>Ecdysozoa</taxon>
        <taxon>Arthropoda</taxon>
        <taxon>Hexapoda</taxon>
        <taxon>Insecta</taxon>
        <taxon>Pterygota</taxon>
        <taxon>Neoptera</taxon>
        <taxon>Endopterygota</taxon>
        <taxon>Diptera</taxon>
        <taxon>Nematocera</taxon>
        <taxon>Culicoidea</taxon>
        <taxon>Culicidae</taxon>
        <taxon>Anophelinae</taxon>
        <taxon>Anopheles</taxon>
    </lineage>
</organism>
<keyword evidence="2" id="KW-1003">Cell membrane</keyword>
<keyword evidence="3 8" id="KW-0812">Transmembrane</keyword>
<evidence type="ECO:0000256" key="9">
    <source>
        <dbReference type="SAM" id="SignalP"/>
    </source>
</evidence>
<feature type="transmembrane region" description="Helical" evidence="8">
    <location>
        <begin position="446"/>
        <end position="469"/>
    </location>
</feature>